<evidence type="ECO:0000256" key="8">
    <source>
        <dbReference type="ARBA" id="ARBA00023273"/>
    </source>
</evidence>
<dbReference type="GO" id="GO:0007288">
    <property type="term" value="P:sperm axoneme assembly"/>
    <property type="evidence" value="ECO:0007669"/>
    <property type="project" value="TreeGrafter"/>
</dbReference>
<evidence type="ECO:0000256" key="1">
    <source>
        <dbReference type="ARBA" id="ARBA00004430"/>
    </source>
</evidence>
<reference evidence="10" key="1">
    <citation type="submission" date="2025-08" db="UniProtKB">
        <authorList>
            <consortium name="Ensembl"/>
        </authorList>
    </citation>
    <scope>IDENTIFICATION</scope>
</reference>
<evidence type="ECO:0000256" key="4">
    <source>
        <dbReference type="ARBA" id="ARBA00022490"/>
    </source>
</evidence>
<dbReference type="PANTHER" id="PTHR21442">
    <property type="entry name" value="CILIA- AND FLAGELLA-ASSOCIATED PROTEIN 206"/>
    <property type="match status" value="1"/>
</dbReference>
<comment type="similarity">
    <text evidence="2">Belongs to the CFAP206 family.</text>
</comment>
<evidence type="ECO:0000256" key="7">
    <source>
        <dbReference type="ARBA" id="ARBA00023212"/>
    </source>
</evidence>
<dbReference type="AlphaFoldDB" id="A0A8B9G818"/>
<reference evidence="10" key="2">
    <citation type="submission" date="2025-09" db="UniProtKB">
        <authorList>
            <consortium name="Ensembl"/>
        </authorList>
    </citation>
    <scope>IDENTIFICATION</scope>
</reference>
<dbReference type="InterPro" id="IPR021897">
    <property type="entry name" value="FAP206"/>
</dbReference>
<name>A0A8B9G818_9PSIT</name>
<dbReference type="PANTHER" id="PTHR21442:SF0">
    <property type="entry name" value="CILIA- AND FLAGELLA-ASSOCIATED PROTEIN 206"/>
    <property type="match status" value="1"/>
</dbReference>
<evidence type="ECO:0000256" key="3">
    <source>
        <dbReference type="ARBA" id="ARBA00021602"/>
    </source>
</evidence>
<evidence type="ECO:0000313" key="10">
    <source>
        <dbReference type="Ensembl" id="ENSACOP00000021242.1"/>
    </source>
</evidence>
<keyword evidence="4" id="KW-0963">Cytoplasm</keyword>
<protein>
    <recommendedName>
        <fullName evidence="3">Cilia- and flagella-associated protein 206</fullName>
    </recommendedName>
</protein>
<dbReference type="GO" id="GO:0036064">
    <property type="term" value="C:ciliary basal body"/>
    <property type="evidence" value="ECO:0007669"/>
    <property type="project" value="TreeGrafter"/>
</dbReference>
<keyword evidence="8" id="KW-0966">Cell projection</keyword>
<dbReference type="GO" id="GO:0005930">
    <property type="term" value="C:axoneme"/>
    <property type="evidence" value="ECO:0007669"/>
    <property type="project" value="UniProtKB-SubCell"/>
</dbReference>
<keyword evidence="11" id="KW-1185">Reference proteome</keyword>
<keyword evidence="7" id="KW-0206">Cytoskeleton</keyword>
<accession>A0A8B9G818</accession>
<keyword evidence="6" id="KW-0969">Cilium</keyword>
<organism evidence="10 11">
    <name type="scientific">Amazona collaria</name>
    <name type="common">yellow-billed parrot</name>
    <dbReference type="NCBI Taxonomy" id="241587"/>
    <lineage>
        <taxon>Eukaryota</taxon>
        <taxon>Metazoa</taxon>
        <taxon>Chordata</taxon>
        <taxon>Craniata</taxon>
        <taxon>Vertebrata</taxon>
        <taxon>Euteleostomi</taxon>
        <taxon>Archelosauria</taxon>
        <taxon>Archosauria</taxon>
        <taxon>Dinosauria</taxon>
        <taxon>Saurischia</taxon>
        <taxon>Theropoda</taxon>
        <taxon>Coelurosauria</taxon>
        <taxon>Aves</taxon>
        <taxon>Neognathae</taxon>
        <taxon>Neoaves</taxon>
        <taxon>Telluraves</taxon>
        <taxon>Australaves</taxon>
        <taxon>Psittaciformes</taxon>
        <taxon>Psittacidae</taxon>
        <taxon>Amazona</taxon>
    </lineage>
</organism>
<keyword evidence="5" id="KW-0970">Cilium biogenesis/degradation</keyword>
<evidence type="ECO:0000256" key="9">
    <source>
        <dbReference type="ARBA" id="ARBA00045321"/>
    </source>
</evidence>
<evidence type="ECO:0000256" key="5">
    <source>
        <dbReference type="ARBA" id="ARBA00022794"/>
    </source>
</evidence>
<dbReference type="GO" id="GO:1901317">
    <property type="term" value="P:regulation of flagellated sperm motility"/>
    <property type="evidence" value="ECO:0007669"/>
    <property type="project" value="TreeGrafter"/>
</dbReference>
<evidence type="ECO:0000313" key="11">
    <source>
        <dbReference type="Proteomes" id="UP000694522"/>
    </source>
</evidence>
<dbReference type="GO" id="GO:0003356">
    <property type="term" value="P:regulation of cilium beat frequency"/>
    <property type="evidence" value="ECO:0007669"/>
    <property type="project" value="TreeGrafter"/>
</dbReference>
<dbReference type="Ensembl" id="ENSACOT00000022000.1">
    <property type="protein sequence ID" value="ENSACOP00000021242.1"/>
    <property type="gene ID" value="ENSACOG00000014579.1"/>
</dbReference>
<dbReference type="Proteomes" id="UP000694522">
    <property type="component" value="Unplaced"/>
</dbReference>
<proteinExistence type="inferred from homology"/>
<comment type="subcellular location">
    <subcellularLocation>
        <location evidence="1">Cytoplasm</location>
        <location evidence="1">Cytoskeleton</location>
        <location evidence="1">Cilium axoneme</location>
    </subcellularLocation>
</comment>
<evidence type="ECO:0000256" key="2">
    <source>
        <dbReference type="ARBA" id="ARBA00010500"/>
    </source>
</evidence>
<evidence type="ECO:0000256" key="6">
    <source>
        <dbReference type="ARBA" id="ARBA00023069"/>
    </source>
</evidence>
<sequence>MSSDQAWNVVKKIIREIGQECTIQGQTVSEILVAFMVKAVALDPRNDFKVDQILTKEDVQNIIQLCVTRLLDTTNPSLSTIKMQVYFDMNYANRGNFKYVSIEEVDAELKIQYLSL</sequence>
<comment type="function">
    <text evidence="9">Essential for sperm motility and is involved in the regulation of the beating frequency of motile cilia on the epithelial cells of the respiratory tract. Required for the establishment of radial spokes in sperm flagella.</text>
</comment>